<dbReference type="PANTHER" id="PTHR47691">
    <property type="entry name" value="REGULATOR-RELATED"/>
    <property type="match status" value="1"/>
</dbReference>
<organism evidence="3 4">
    <name type="scientific">Lepraria neglecta</name>
    <dbReference type="NCBI Taxonomy" id="209136"/>
    <lineage>
        <taxon>Eukaryota</taxon>
        <taxon>Fungi</taxon>
        <taxon>Dikarya</taxon>
        <taxon>Ascomycota</taxon>
        <taxon>Pezizomycotina</taxon>
        <taxon>Lecanoromycetes</taxon>
        <taxon>OSLEUM clade</taxon>
        <taxon>Lecanoromycetidae</taxon>
        <taxon>Lecanorales</taxon>
        <taxon>Lecanorineae</taxon>
        <taxon>Stereocaulaceae</taxon>
        <taxon>Lepraria</taxon>
    </lineage>
</organism>
<sequence length="308" mass="33467">MQTSSTQVEKELGGHFDSHGGPQFLGNSFNTSGAPIHFNFNSDDKLPAKICELPDFILSPYFTGRGDKLQKIDRVFSTSSGDLPPRCIIHGIPGVGKTQLALQFATLAFQRGQYPYMFWVSAVSVEKATQDFCKIADLVRLPGRYTLDQASKLTMARAWLEDSTAARNWLVVLDNVSEETAVILRDILPRGDCGGRLLMTTRTATIADVFTASGASSQLALQSPGIGDAVAMLSAGVNLEREGREEVSHADAERLVQLVRKLPLAIDQAASYMRETGSGLQEVLDIYKSDKAPEASKSNGKYLEFTAG</sequence>
<reference evidence="3" key="1">
    <citation type="submission" date="2022-11" db="EMBL/GenBank/DDBJ databases">
        <title>Chromosomal genome sequence assembly and mating type (MAT) locus characterization of the leprose asexual lichenized fungus Lepraria neglecta (Nyl.) Erichsen.</title>
        <authorList>
            <person name="Allen J.L."/>
            <person name="Pfeffer B."/>
        </authorList>
    </citation>
    <scope>NUCLEOTIDE SEQUENCE</scope>
    <source>
        <strain evidence="3">Allen 5258</strain>
    </source>
</reference>
<protein>
    <recommendedName>
        <fullName evidence="2">NB-ARC domain-containing protein</fullName>
    </recommendedName>
</protein>
<feature type="compositionally biased region" description="Basic and acidic residues" evidence="1">
    <location>
        <begin position="8"/>
        <end position="18"/>
    </location>
</feature>
<accession>A0AAD9YXY0</accession>
<dbReference type="SUPFAM" id="SSF52540">
    <property type="entry name" value="P-loop containing nucleoside triphosphate hydrolases"/>
    <property type="match status" value="1"/>
</dbReference>
<dbReference type="InterPro" id="IPR027417">
    <property type="entry name" value="P-loop_NTPase"/>
</dbReference>
<evidence type="ECO:0000313" key="3">
    <source>
        <dbReference type="EMBL" id="KAK3166743.1"/>
    </source>
</evidence>
<feature type="region of interest" description="Disordered" evidence="1">
    <location>
        <begin position="1"/>
        <end position="20"/>
    </location>
</feature>
<dbReference type="GO" id="GO:0043531">
    <property type="term" value="F:ADP binding"/>
    <property type="evidence" value="ECO:0007669"/>
    <property type="project" value="InterPro"/>
</dbReference>
<dbReference type="Pfam" id="PF00931">
    <property type="entry name" value="NB-ARC"/>
    <property type="match status" value="1"/>
</dbReference>
<evidence type="ECO:0000259" key="2">
    <source>
        <dbReference type="Pfam" id="PF00931"/>
    </source>
</evidence>
<dbReference type="InterPro" id="IPR002182">
    <property type="entry name" value="NB-ARC"/>
</dbReference>
<dbReference type="EMBL" id="JASNWA010000011">
    <property type="protein sequence ID" value="KAK3166743.1"/>
    <property type="molecule type" value="Genomic_DNA"/>
</dbReference>
<evidence type="ECO:0000313" key="4">
    <source>
        <dbReference type="Proteomes" id="UP001276659"/>
    </source>
</evidence>
<dbReference type="Proteomes" id="UP001276659">
    <property type="component" value="Unassembled WGS sequence"/>
</dbReference>
<dbReference type="AlphaFoldDB" id="A0AAD9YXY0"/>
<dbReference type="PANTHER" id="PTHR47691:SF3">
    <property type="entry name" value="HTH-TYPE TRANSCRIPTIONAL REGULATOR RV0890C-RELATED"/>
    <property type="match status" value="1"/>
</dbReference>
<feature type="domain" description="NB-ARC" evidence="2">
    <location>
        <begin position="87"/>
        <end position="213"/>
    </location>
</feature>
<dbReference type="Gene3D" id="3.40.50.300">
    <property type="entry name" value="P-loop containing nucleotide triphosphate hydrolases"/>
    <property type="match status" value="1"/>
</dbReference>
<name>A0AAD9YXY0_9LECA</name>
<proteinExistence type="predicted"/>
<keyword evidence="4" id="KW-1185">Reference proteome</keyword>
<gene>
    <name evidence="3" type="ORF">OEA41_009868</name>
</gene>
<comment type="caution">
    <text evidence="3">The sequence shown here is derived from an EMBL/GenBank/DDBJ whole genome shotgun (WGS) entry which is preliminary data.</text>
</comment>
<evidence type="ECO:0000256" key="1">
    <source>
        <dbReference type="SAM" id="MobiDB-lite"/>
    </source>
</evidence>